<evidence type="ECO:0000259" key="3">
    <source>
        <dbReference type="SMART" id="SM00822"/>
    </source>
</evidence>
<keyword evidence="5" id="KW-1185">Reference proteome</keyword>
<dbReference type="NCBIfam" id="NF005559">
    <property type="entry name" value="PRK07231.1"/>
    <property type="match status" value="1"/>
</dbReference>
<accession>A0A7D5GB31</accession>
<feature type="domain" description="Ketoreductase" evidence="3">
    <location>
        <begin position="25"/>
        <end position="197"/>
    </location>
</feature>
<keyword evidence="2 4" id="KW-0560">Oxidoreductase</keyword>
<evidence type="ECO:0000313" key="4">
    <source>
        <dbReference type="EMBL" id="QLG27005.1"/>
    </source>
</evidence>
<dbReference type="InterPro" id="IPR020904">
    <property type="entry name" value="Sc_DH/Rdtase_CS"/>
</dbReference>
<name>A0A7D5GB31_9EURY</name>
<dbReference type="EC" id="1.1.1.47" evidence="4"/>
<dbReference type="GeneID" id="56028242"/>
<evidence type="ECO:0000313" key="5">
    <source>
        <dbReference type="Proteomes" id="UP000509750"/>
    </source>
</evidence>
<dbReference type="InterPro" id="IPR036291">
    <property type="entry name" value="NAD(P)-bd_dom_sf"/>
</dbReference>
<dbReference type="PRINTS" id="PR00080">
    <property type="entry name" value="SDRFAMILY"/>
</dbReference>
<dbReference type="KEGG" id="halg:HUG10_05375"/>
<dbReference type="Pfam" id="PF13561">
    <property type="entry name" value="adh_short_C2"/>
    <property type="match status" value="1"/>
</dbReference>
<reference evidence="4 5" key="1">
    <citation type="submission" date="2020-07" db="EMBL/GenBank/DDBJ databases">
        <title>Gai3-2, isolated from salt lake.</title>
        <authorList>
            <person name="Cui H."/>
            <person name="Shi X."/>
        </authorList>
    </citation>
    <scope>NUCLEOTIDE SEQUENCE [LARGE SCALE GENOMIC DNA]</scope>
    <source>
        <strain evidence="4 5">Gai3-2</strain>
    </source>
</reference>
<dbReference type="Gene3D" id="3.40.50.720">
    <property type="entry name" value="NAD(P)-binding Rossmann-like Domain"/>
    <property type="match status" value="1"/>
</dbReference>
<evidence type="ECO:0000256" key="1">
    <source>
        <dbReference type="ARBA" id="ARBA00006484"/>
    </source>
</evidence>
<dbReference type="Proteomes" id="UP000509750">
    <property type="component" value="Chromosome"/>
</dbReference>
<dbReference type="AlphaFoldDB" id="A0A7D5GB31"/>
<proteinExistence type="inferred from homology"/>
<dbReference type="FunFam" id="3.40.50.720:FF:000084">
    <property type="entry name" value="Short-chain dehydrogenase reductase"/>
    <property type="match status" value="1"/>
</dbReference>
<dbReference type="PANTHER" id="PTHR42760">
    <property type="entry name" value="SHORT-CHAIN DEHYDROGENASES/REDUCTASES FAMILY MEMBER"/>
    <property type="match status" value="1"/>
</dbReference>
<gene>
    <name evidence="4" type="ORF">HUG10_05375</name>
</gene>
<dbReference type="PROSITE" id="PS00061">
    <property type="entry name" value="ADH_SHORT"/>
    <property type="match status" value="1"/>
</dbReference>
<comment type="similarity">
    <text evidence="1">Belongs to the short-chain dehydrogenases/reductases (SDR) family.</text>
</comment>
<dbReference type="SMART" id="SM00822">
    <property type="entry name" value="PKS_KR"/>
    <property type="match status" value="1"/>
</dbReference>
<dbReference type="EMBL" id="CP058529">
    <property type="protein sequence ID" value="QLG27005.1"/>
    <property type="molecule type" value="Genomic_DNA"/>
</dbReference>
<organism evidence="4 5">
    <name type="scientific">Halorarum halophilum</name>
    <dbReference type="NCBI Taxonomy" id="2743090"/>
    <lineage>
        <taxon>Archaea</taxon>
        <taxon>Methanobacteriati</taxon>
        <taxon>Methanobacteriota</taxon>
        <taxon>Stenosarchaea group</taxon>
        <taxon>Halobacteria</taxon>
        <taxon>Halobacteriales</taxon>
        <taxon>Haloferacaceae</taxon>
        <taxon>Halorarum</taxon>
    </lineage>
</organism>
<dbReference type="OrthoDB" id="281764at2157"/>
<evidence type="ECO:0000256" key="2">
    <source>
        <dbReference type="ARBA" id="ARBA00023002"/>
    </source>
</evidence>
<dbReference type="PRINTS" id="PR00081">
    <property type="entry name" value="GDHRDH"/>
</dbReference>
<sequence>MDGSEADPDGEPAFDPATALDLSGRVAVVTGGTRGIGRAISLGLARAGADVVPTSRTAEDVDDAVSAVESTGADSLARPTDVTDPDAVVDLVGAVEDEFGRLDVVVNNAGVNPRDALGTPEATTEAGTRTTLDVNLEGALRCARAAAEALRADGGGALVNVASVGGLVGLPRQHPYVASKHGLVGVTRSMALDWAPDVRVNAVAPGYVLTGLTQGIADDEDLRDSVLARTPLGRFAEPEEVAAPVVFLASGAASYVTGACLSVDGGWTAR</sequence>
<dbReference type="SUPFAM" id="SSF51735">
    <property type="entry name" value="NAD(P)-binding Rossmann-fold domains"/>
    <property type="match status" value="1"/>
</dbReference>
<dbReference type="RefSeq" id="WP_179168580.1">
    <property type="nucleotide sequence ID" value="NZ_CP058529.1"/>
</dbReference>
<dbReference type="PANTHER" id="PTHR42760:SF133">
    <property type="entry name" value="3-OXOACYL-[ACYL-CARRIER-PROTEIN] REDUCTASE"/>
    <property type="match status" value="1"/>
</dbReference>
<dbReference type="InterPro" id="IPR002347">
    <property type="entry name" value="SDR_fam"/>
</dbReference>
<dbReference type="InterPro" id="IPR057326">
    <property type="entry name" value="KR_dom"/>
</dbReference>
<dbReference type="GO" id="GO:0047936">
    <property type="term" value="F:glucose 1-dehydrogenase [NAD(P)+] activity"/>
    <property type="evidence" value="ECO:0007669"/>
    <property type="project" value="UniProtKB-EC"/>
</dbReference>
<protein>
    <submittedName>
        <fullName evidence="4">Glucose 1-dehydrogenase</fullName>
        <ecNumber evidence="4">1.1.1.47</ecNumber>
    </submittedName>
</protein>